<evidence type="ECO:0000256" key="1">
    <source>
        <dbReference type="ARBA" id="ARBA00007645"/>
    </source>
</evidence>
<evidence type="ECO:0000313" key="6">
    <source>
        <dbReference type="Proteomes" id="UP000604117"/>
    </source>
</evidence>
<dbReference type="Proteomes" id="UP000604117">
    <property type="component" value="Unassembled WGS sequence"/>
</dbReference>
<organism evidence="5 6">
    <name type="scientific">Asanoa siamensis</name>
    <dbReference type="NCBI Taxonomy" id="926357"/>
    <lineage>
        <taxon>Bacteria</taxon>
        <taxon>Bacillati</taxon>
        <taxon>Actinomycetota</taxon>
        <taxon>Actinomycetes</taxon>
        <taxon>Micromonosporales</taxon>
        <taxon>Micromonosporaceae</taxon>
        <taxon>Asanoa</taxon>
    </lineage>
</organism>
<keyword evidence="3" id="KW-0687">Ribonucleoprotein</keyword>
<dbReference type="InterPro" id="IPR035977">
    <property type="entry name" value="Ribosomal_bL36_sp"/>
</dbReference>
<comment type="caution">
    <text evidence="5">The sequence shown here is derived from an EMBL/GenBank/DDBJ whole genome shotgun (WGS) entry which is preliminary data.</text>
</comment>
<dbReference type="InterPro" id="IPR000473">
    <property type="entry name" value="Ribosomal_bL36"/>
</dbReference>
<gene>
    <name evidence="5" type="ORF">Asi02nite_76600</name>
</gene>
<keyword evidence="6" id="KW-1185">Reference proteome</keyword>
<protein>
    <recommendedName>
        <fullName evidence="4">Large ribosomal subunit protein bL36</fullName>
    </recommendedName>
</protein>
<evidence type="ECO:0000256" key="2">
    <source>
        <dbReference type="ARBA" id="ARBA00022980"/>
    </source>
</evidence>
<evidence type="ECO:0000313" key="5">
    <source>
        <dbReference type="EMBL" id="GIF78142.1"/>
    </source>
</evidence>
<keyword evidence="2" id="KW-0689">Ribosomal protein</keyword>
<accession>A0ABQ4D4V3</accession>
<dbReference type="SUPFAM" id="SSF57840">
    <property type="entry name" value="Ribosomal protein L36"/>
    <property type="match status" value="1"/>
</dbReference>
<dbReference type="Pfam" id="PF00444">
    <property type="entry name" value="Ribosomal_L36"/>
    <property type="match status" value="1"/>
</dbReference>
<comment type="similarity">
    <text evidence="1">Belongs to the bacterial ribosomal protein bL36 family.</text>
</comment>
<evidence type="ECO:0000256" key="3">
    <source>
        <dbReference type="ARBA" id="ARBA00023274"/>
    </source>
</evidence>
<sequence>MAGNAGGNRRVFADGTPYNGRRILMKVRTSLRSLARKPGAKVVRRRNRVLVLNRKNPRWSGRQG</sequence>
<dbReference type="EMBL" id="BONE01000120">
    <property type="protein sequence ID" value="GIF78142.1"/>
    <property type="molecule type" value="Genomic_DNA"/>
</dbReference>
<proteinExistence type="inferred from homology"/>
<name>A0ABQ4D4V3_9ACTN</name>
<evidence type="ECO:0000256" key="4">
    <source>
        <dbReference type="ARBA" id="ARBA00035186"/>
    </source>
</evidence>
<reference evidence="5 6" key="1">
    <citation type="submission" date="2021-01" db="EMBL/GenBank/DDBJ databases">
        <title>Whole genome shotgun sequence of Asanoa siamensis NBRC 107932.</title>
        <authorList>
            <person name="Komaki H."/>
            <person name="Tamura T."/>
        </authorList>
    </citation>
    <scope>NUCLEOTIDE SEQUENCE [LARGE SCALE GENOMIC DNA]</scope>
    <source>
        <strain evidence="5 6">NBRC 107932</strain>
    </source>
</reference>